<dbReference type="PROSITE" id="PS00514">
    <property type="entry name" value="FIBRINOGEN_C_1"/>
    <property type="match status" value="1"/>
</dbReference>
<evidence type="ECO:0000313" key="5">
    <source>
        <dbReference type="Proteomes" id="UP000762676"/>
    </source>
</evidence>
<dbReference type="AlphaFoldDB" id="A0AAV4GNF1"/>
<dbReference type="SMART" id="SM00186">
    <property type="entry name" value="FBG"/>
    <property type="match status" value="1"/>
</dbReference>
<evidence type="ECO:0000256" key="2">
    <source>
        <dbReference type="SAM" id="SignalP"/>
    </source>
</evidence>
<dbReference type="CDD" id="cd00087">
    <property type="entry name" value="FReD"/>
    <property type="match status" value="1"/>
</dbReference>
<keyword evidence="1" id="KW-1015">Disulfide bond</keyword>
<dbReference type="Proteomes" id="UP000762676">
    <property type="component" value="Unassembled WGS sequence"/>
</dbReference>
<dbReference type="Pfam" id="PF00147">
    <property type="entry name" value="Fibrinogen_C"/>
    <property type="match status" value="1"/>
</dbReference>
<dbReference type="GO" id="GO:0005615">
    <property type="term" value="C:extracellular space"/>
    <property type="evidence" value="ECO:0007669"/>
    <property type="project" value="TreeGrafter"/>
</dbReference>
<comment type="caution">
    <text evidence="4">The sequence shown here is derived from an EMBL/GenBank/DDBJ whole genome shotgun (WGS) entry which is preliminary data.</text>
</comment>
<name>A0AAV4GNF1_9GAST</name>
<evidence type="ECO:0000259" key="3">
    <source>
        <dbReference type="PROSITE" id="PS51406"/>
    </source>
</evidence>
<accession>A0AAV4GNF1</accession>
<evidence type="ECO:0000313" key="4">
    <source>
        <dbReference type="EMBL" id="GFR87278.1"/>
    </source>
</evidence>
<dbReference type="InterPro" id="IPR050373">
    <property type="entry name" value="Fibrinogen_C-term_domain"/>
</dbReference>
<keyword evidence="2" id="KW-0732">Signal</keyword>
<dbReference type="PANTHER" id="PTHR19143:SF458">
    <property type="entry name" value="FIBRINOGEN C-TERMINAL DOMAIN-CONTAINING PROTEIN-RELATED"/>
    <property type="match status" value="1"/>
</dbReference>
<dbReference type="SUPFAM" id="SSF56496">
    <property type="entry name" value="Fibrinogen C-terminal domain-like"/>
    <property type="match status" value="1"/>
</dbReference>
<dbReference type="Gene3D" id="3.90.215.10">
    <property type="entry name" value="Gamma Fibrinogen, chain A, domain 1"/>
    <property type="match status" value="1"/>
</dbReference>
<dbReference type="InterPro" id="IPR020837">
    <property type="entry name" value="Fibrinogen_CS"/>
</dbReference>
<dbReference type="EMBL" id="BMAT01005077">
    <property type="protein sequence ID" value="GFR87278.1"/>
    <property type="molecule type" value="Genomic_DNA"/>
</dbReference>
<feature type="domain" description="Fibrinogen C-terminal" evidence="3">
    <location>
        <begin position="263"/>
        <end position="468"/>
    </location>
</feature>
<feature type="signal peptide" evidence="2">
    <location>
        <begin position="1"/>
        <end position="20"/>
    </location>
</feature>
<proteinExistence type="predicted"/>
<dbReference type="PANTHER" id="PTHR19143">
    <property type="entry name" value="FIBRINOGEN/TENASCIN/ANGIOPOEITIN"/>
    <property type="match status" value="1"/>
</dbReference>
<keyword evidence="5" id="KW-1185">Reference proteome</keyword>
<dbReference type="PROSITE" id="PS51406">
    <property type="entry name" value="FIBRINOGEN_C_2"/>
    <property type="match status" value="1"/>
</dbReference>
<sequence>MLKSLLNIFILGLAAQNAKGLEVFLDLDVKVLPGDQQTCGVLHCLEKGKEPRLSLIREMTVFKSSTGVGTESRRRRAVASLSERQPVVSTLWDGIKVDGTWSKQEAELTLYLVEKDDCRLAEFSCEVHYVDGYQEERVSFAQLGRRHTESAGTHSSSEESCTTTTNLMQLSSLLQQSSSTIQITTTQLQGRLEDKVRDLENRLEDKISALDVSLARIAGGNPTVEGSIDESLTSLKAVTDKLLSIVERPGGLEEDDTSGTEEGTRLVWQTTCERREGNYQMVVPNGGDAPYLCDIQTEGGGWIVIQRRSTGNVDFYRNWSTYKKGFGSLADDFWLGNDKIHALTSSGSYELMVNLRYGNVSAFARYQTFSIGDEASKYVLHLGRYDGTAGDALAGHKEMHFSTYDRDYDAHNTSSCAVVYRGAWWYNRCHASNLNGEWGASNYRGPRWSTLSGAEPVDFSEMKIRKLS</sequence>
<evidence type="ECO:0000256" key="1">
    <source>
        <dbReference type="ARBA" id="ARBA00023157"/>
    </source>
</evidence>
<reference evidence="4 5" key="1">
    <citation type="journal article" date="2021" name="Elife">
        <title>Chloroplast acquisition without the gene transfer in kleptoplastic sea slugs, Plakobranchus ocellatus.</title>
        <authorList>
            <person name="Maeda T."/>
            <person name="Takahashi S."/>
            <person name="Yoshida T."/>
            <person name="Shimamura S."/>
            <person name="Takaki Y."/>
            <person name="Nagai Y."/>
            <person name="Toyoda A."/>
            <person name="Suzuki Y."/>
            <person name="Arimoto A."/>
            <person name="Ishii H."/>
            <person name="Satoh N."/>
            <person name="Nishiyama T."/>
            <person name="Hasebe M."/>
            <person name="Maruyama T."/>
            <person name="Minagawa J."/>
            <person name="Obokata J."/>
            <person name="Shigenobu S."/>
        </authorList>
    </citation>
    <scope>NUCLEOTIDE SEQUENCE [LARGE SCALE GENOMIC DNA]</scope>
</reference>
<organism evidence="4 5">
    <name type="scientific">Elysia marginata</name>
    <dbReference type="NCBI Taxonomy" id="1093978"/>
    <lineage>
        <taxon>Eukaryota</taxon>
        <taxon>Metazoa</taxon>
        <taxon>Spiralia</taxon>
        <taxon>Lophotrochozoa</taxon>
        <taxon>Mollusca</taxon>
        <taxon>Gastropoda</taxon>
        <taxon>Heterobranchia</taxon>
        <taxon>Euthyneura</taxon>
        <taxon>Panpulmonata</taxon>
        <taxon>Sacoglossa</taxon>
        <taxon>Placobranchoidea</taxon>
        <taxon>Plakobranchidae</taxon>
        <taxon>Elysia</taxon>
    </lineage>
</organism>
<protein>
    <submittedName>
        <fullName evidence="4">Ficolin-1</fullName>
    </submittedName>
</protein>
<feature type="chain" id="PRO_5043954903" evidence="2">
    <location>
        <begin position="21"/>
        <end position="468"/>
    </location>
</feature>
<dbReference type="InterPro" id="IPR036056">
    <property type="entry name" value="Fibrinogen-like_C"/>
</dbReference>
<dbReference type="InterPro" id="IPR002181">
    <property type="entry name" value="Fibrinogen_a/b/g_C_dom"/>
</dbReference>
<gene>
    <name evidence="4" type="ORF">ElyMa_002489300</name>
</gene>
<dbReference type="InterPro" id="IPR014716">
    <property type="entry name" value="Fibrinogen_a/b/g_C_1"/>
</dbReference>